<sequence>MFRTQVLAVLFSLGNVAQADYNNEVDDALIVLQDIPGDLASDFCQEYARHRRHKSTTTCTVTGYPITSTTTIAPTSCDYGTTPYHPVTATSITQDKPASLWISTVSSTTTLTYTTTSTIYVPEAYPTLYKKSPKDLPYRATWCSDYDLPCRLVQYTSSVIEAACEKYLNYGAYQTYVVTSTYMAYPTKTETATAKECTSEGVFGAPNDVWHDESVYETPVAPSSVYEAPSYENAASGLQSSSYDEPAYGAPISTYEEAAYEPAYDDTAPEYNALAPAGGYDALLGRS</sequence>
<proteinExistence type="predicted"/>
<keyword evidence="1" id="KW-0732">Signal</keyword>
<accession>A0A8K0REJ9</accession>
<evidence type="ECO:0000313" key="2">
    <source>
        <dbReference type="EMBL" id="KAH7093162.1"/>
    </source>
</evidence>
<reference evidence="2" key="1">
    <citation type="journal article" date="2021" name="Nat. Commun.">
        <title>Genetic determinants of endophytism in the Arabidopsis root mycobiome.</title>
        <authorList>
            <person name="Mesny F."/>
            <person name="Miyauchi S."/>
            <person name="Thiergart T."/>
            <person name="Pickel B."/>
            <person name="Atanasova L."/>
            <person name="Karlsson M."/>
            <person name="Huettel B."/>
            <person name="Barry K.W."/>
            <person name="Haridas S."/>
            <person name="Chen C."/>
            <person name="Bauer D."/>
            <person name="Andreopoulos W."/>
            <person name="Pangilinan J."/>
            <person name="LaButti K."/>
            <person name="Riley R."/>
            <person name="Lipzen A."/>
            <person name="Clum A."/>
            <person name="Drula E."/>
            <person name="Henrissat B."/>
            <person name="Kohler A."/>
            <person name="Grigoriev I.V."/>
            <person name="Martin F.M."/>
            <person name="Hacquard S."/>
        </authorList>
    </citation>
    <scope>NUCLEOTIDE SEQUENCE</scope>
    <source>
        <strain evidence="2">MPI-SDFR-AT-0120</strain>
    </source>
</reference>
<dbReference type="Proteomes" id="UP000813461">
    <property type="component" value="Unassembled WGS sequence"/>
</dbReference>
<name>A0A8K0REJ9_9PLEO</name>
<dbReference type="AlphaFoldDB" id="A0A8K0REJ9"/>
<feature type="signal peptide" evidence="1">
    <location>
        <begin position="1"/>
        <end position="19"/>
    </location>
</feature>
<protein>
    <submittedName>
        <fullName evidence="2">Uncharacterized protein</fullName>
    </submittedName>
</protein>
<dbReference type="OrthoDB" id="3792650at2759"/>
<comment type="caution">
    <text evidence="2">The sequence shown here is derived from an EMBL/GenBank/DDBJ whole genome shotgun (WGS) entry which is preliminary data.</text>
</comment>
<evidence type="ECO:0000256" key="1">
    <source>
        <dbReference type="SAM" id="SignalP"/>
    </source>
</evidence>
<organism evidence="2 3">
    <name type="scientific">Paraphoma chrysanthemicola</name>
    <dbReference type="NCBI Taxonomy" id="798071"/>
    <lineage>
        <taxon>Eukaryota</taxon>
        <taxon>Fungi</taxon>
        <taxon>Dikarya</taxon>
        <taxon>Ascomycota</taxon>
        <taxon>Pezizomycotina</taxon>
        <taxon>Dothideomycetes</taxon>
        <taxon>Pleosporomycetidae</taxon>
        <taxon>Pleosporales</taxon>
        <taxon>Pleosporineae</taxon>
        <taxon>Phaeosphaeriaceae</taxon>
        <taxon>Paraphoma</taxon>
    </lineage>
</organism>
<gene>
    <name evidence="2" type="ORF">FB567DRAFT_609570</name>
</gene>
<keyword evidence="3" id="KW-1185">Reference proteome</keyword>
<dbReference type="EMBL" id="JAGMVJ010000002">
    <property type="protein sequence ID" value="KAH7093162.1"/>
    <property type="molecule type" value="Genomic_DNA"/>
</dbReference>
<evidence type="ECO:0000313" key="3">
    <source>
        <dbReference type="Proteomes" id="UP000813461"/>
    </source>
</evidence>
<feature type="chain" id="PRO_5035439490" evidence="1">
    <location>
        <begin position="20"/>
        <end position="287"/>
    </location>
</feature>